<keyword evidence="3" id="KW-1185">Reference proteome</keyword>
<accession>A0AAE3DZG0</accession>
<dbReference type="PROSITE" id="PS51707">
    <property type="entry name" value="CYTH"/>
    <property type="match status" value="1"/>
</dbReference>
<dbReference type="Gene3D" id="2.40.320.10">
    <property type="entry name" value="Hypothetical Protein Pfu-838710-001"/>
    <property type="match status" value="1"/>
</dbReference>
<dbReference type="AlphaFoldDB" id="A0AAE3DZG0"/>
<gene>
    <name evidence="2" type="ORF">LKE05_10880</name>
</gene>
<evidence type="ECO:0000313" key="2">
    <source>
        <dbReference type="EMBL" id="MCC2211291.1"/>
    </source>
</evidence>
<reference evidence="2 3" key="1">
    <citation type="submission" date="2021-10" db="EMBL/GenBank/DDBJ databases">
        <title>Anaerobic single-cell dispensing facilitates the cultivation of human gut bacteria.</title>
        <authorList>
            <person name="Afrizal A."/>
        </authorList>
    </citation>
    <scope>NUCLEOTIDE SEQUENCE [LARGE SCALE GENOMIC DNA]</scope>
    <source>
        <strain evidence="2 3">CLA-AA-H232</strain>
    </source>
</reference>
<dbReference type="SUPFAM" id="SSF55154">
    <property type="entry name" value="CYTH-like phosphatases"/>
    <property type="match status" value="1"/>
</dbReference>
<protein>
    <submittedName>
        <fullName evidence="2">CYTH domain-containing protein</fullName>
    </submittedName>
</protein>
<dbReference type="InterPro" id="IPR023577">
    <property type="entry name" value="CYTH_domain"/>
</dbReference>
<evidence type="ECO:0000259" key="1">
    <source>
        <dbReference type="PROSITE" id="PS51707"/>
    </source>
</evidence>
<dbReference type="InterPro" id="IPR033469">
    <property type="entry name" value="CYTH-like_dom_sf"/>
</dbReference>
<sequence>MTETEIKSMIDKDLYESILNAFTWEKVREQTNYYYTDKAGILREKRIMVRIRVVGEVAKIQVKLHKNENSPLQICEENEFETEEVPDIINAELAKEITGEDVGELYKMGCAVTIRNSLVHNGSELCLDKTTYFDKTDYEVEVEYEEKISADLLMKLTSLGVRFNEKCVGKFSRFLAEYKNQE</sequence>
<feature type="domain" description="CYTH" evidence="1">
    <location>
        <begin position="1"/>
        <end position="181"/>
    </location>
</feature>
<name>A0AAE3DZG0_9FIRM</name>
<evidence type="ECO:0000313" key="3">
    <source>
        <dbReference type="Proteomes" id="UP001198242"/>
    </source>
</evidence>
<comment type="caution">
    <text evidence="2">The sequence shown here is derived from an EMBL/GenBank/DDBJ whole genome shotgun (WGS) entry which is preliminary data.</text>
</comment>
<proteinExistence type="predicted"/>
<dbReference type="SMART" id="SM01118">
    <property type="entry name" value="CYTH"/>
    <property type="match status" value="1"/>
</dbReference>
<dbReference type="Proteomes" id="UP001198242">
    <property type="component" value="Unassembled WGS sequence"/>
</dbReference>
<dbReference type="RefSeq" id="WP_022230652.1">
    <property type="nucleotide sequence ID" value="NZ_JAJEQM010000015.1"/>
</dbReference>
<dbReference type="EMBL" id="JAJEQM010000015">
    <property type="protein sequence ID" value="MCC2211291.1"/>
    <property type="molecule type" value="Genomic_DNA"/>
</dbReference>
<dbReference type="Pfam" id="PF01928">
    <property type="entry name" value="CYTH"/>
    <property type="match status" value="1"/>
</dbReference>
<organism evidence="2 3">
    <name type="scientific">Hominilimicola fabiformis</name>
    <dbReference type="NCBI Taxonomy" id="2885356"/>
    <lineage>
        <taxon>Bacteria</taxon>
        <taxon>Bacillati</taxon>
        <taxon>Bacillota</taxon>
        <taxon>Clostridia</taxon>
        <taxon>Eubacteriales</taxon>
        <taxon>Oscillospiraceae</taxon>
        <taxon>Hominilimicola</taxon>
    </lineage>
</organism>